<sequence length="232" mass="24837">MCEGGRHIASFDAGTLERPAVPELIAPSLRQTDDGRWVVWAHKVARATPDGNFVPLRGYPPYPADAVAVCGRGKSHPAPDLFCTCGFHAVTEPLTHLYGGAFQHLEVALSGRVLAFDWLGTGTLFRAERQTVMLRREAPVPVPMPFFAPDETPPPPPDPSGRTARLRPPRPRDLDQAGLRLPVAPPPHIRLVDDAGYCGVAAPGRRGNMAGAFTADHAAKVVAGRPVTASKV</sequence>
<organism evidence="2 3">
    <name type="scientific">Nocardia acididurans</name>
    <dbReference type="NCBI Taxonomy" id="2802282"/>
    <lineage>
        <taxon>Bacteria</taxon>
        <taxon>Bacillati</taxon>
        <taxon>Actinomycetota</taxon>
        <taxon>Actinomycetes</taxon>
        <taxon>Mycobacteriales</taxon>
        <taxon>Nocardiaceae</taxon>
        <taxon>Nocardia</taxon>
    </lineage>
</organism>
<keyword evidence="3" id="KW-1185">Reference proteome</keyword>
<protein>
    <submittedName>
        <fullName evidence="2">Uncharacterized protein</fullName>
    </submittedName>
</protein>
<reference evidence="2 3" key="1">
    <citation type="submission" date="2021-01" db="EMBL/GenBank/DDBJ databases">
        <title>WGS of actinomycetes isolated from Thailand.</title>
        <authorList>
            <person name="Thawai C."/>
        </authorList>
    </citation>
    <scope>NUCLEOTIDE SEQUENCE [LARGE SCALE GENOMIC DNA]</scope>
    <source>
        <strain evidence="2 3">LPG 2</strain>
    </source>
</reference>
<comment type="caution">
    <text evidence="2">The sequence shown here is derived from an EMBL/GenBank/DDBJ whole genome shotgun (WGS) entry which is preliminary data.</text>
</comment>
<dbReference type="Proteomes" id="UP000602198">
    <property type="component" value="Unassembled WGS sequence"/>
</dbReference>
<accession>A0ABS1MBP6</accession>
<gene>
    <name evidence="2" type="ORF">JK358_26940</name>
</gene>
<feature type="compositionally biased region" description="Pro residues" evidence="1">
    <location>
        <begin position="146"/>
        <end position="159"/>
    </location>
</feature>
<proteinExistence type="predicted"/>
<evidence type="ECO:0000256" key="1">
    <source>
        <dbReference type="SAM" id="MobiDB-lite"/>
    </source>
</evidence>
<feature type="region of interest" description="Disordered" evidence="1">
    <location>
        <begin position="146"/>
        <end position="185"/>
    </location>
</feature>
<evidence type="ECO:0000313" key="2">
    <source>
        <dbReference type="EMBL" id="MBL1078046.1"/>
    </source>
</evidence>
<dbReference type="RefSeq" id="WP_201952404.1">
    <property type="nucleotide sequence ID" value="NZ_JAERRJ010000010.1"/>
</dbReference>
<name>A0ABS1MBP6_9NOCA</name>
<evidence type="ECO:0000313" key="3">
    <source>
        <dbReference type="Proteomes" id="UP000602198"/>
    </source>
</evidence>
<dbReference type="EMBL" id="JAERRJ010000010">
    <property type="protein sequence ID" value="MBL1078046.1"/>
    <property type="molecule type" value="Genomic_DNA"/>
</dbReference>